<evidence type="ECO:0000313" key="2">
    <source>
        <dbReference type="Proteomes" id="UP000798662"/>
    </source>
</evidence>
<name>A0ACC3BZX6_PYRYE</name>
<dbReference type="Proteomes" id="UP000798662">
    <property type="component" value="Chromosome 2"/>
</dbReference>
<sequence length="139" mass="12966">MDPQRSLLPGAAASLPGGVGGGAGAPPPPQTLPVAAGAAAAHASTAGGPPSEGTTGGGAGSSVGGGGGGGGSCKRGQVGDFERRSDFERQVSTIREQVERVRANLAKAEQILDAHDLAGGADAAAGGVPAPGEPGGVAP</sequence>
<keyword evidence="2" id="KW-1185">Reference proteome</keyword>
<protein>
    <submittedName>
        <fullName evidence="1">Uncharacterized protein</fullName>
    </submittedName>
</protein>
<organism evidence="1 2">
    <name type="scientific">Pyropia yezoensis</name>
    <name type="common">Susabi-nori</name>
    <name type="synonym">Porphyra yezoensis</name>
    <dbReference type="NCBI Taxonomy" id="2788"/>
    <lineage>
        <taxon>Eukaryota</taxon>
        <taxon>Rhodophyta</taxon>
        <taxon>Bangiophyceae</taxon>
        <taxon>Bangiales</taxon>
        <taxon>Bangiaceae</taxon>
        <taxon>Pyropia</taxon>
    </lineage>
</organism>
<evidence type="ECO:0000313" key="1">
    <source>
        <dbReference type="EMBL" id="KAK1863520.1"/>
    </source>
</evidence>
<gene>
    <name evidence="1" type="ORF">I4F81_006075</name>
</gene>
<dbReference type="EMBL" id="CM020619">
    <property type="protein sequence ID" value="KAK1863520.1"/>
    <property type="molecule type" value="Genomic_DNA"/>
</dbReference>
<proteinExistence type="predicted"/>
<reference evidence="1" key="1">
    <citation type="submission" date="2019-11" db="EMBL/GenBank/DDBJ databases">
        <title>Nori genome reveals adaptations in red seaweeds to the harsh intertidal environment.</title>
        <authorList>
            <person name="Wang D."/>
            <person name="Mao Y."/>
        </authorList>
    </citation>
    <scope>NUCLEOTIDE SEQUENCE</scope>
    <source>
        <tissue evidence="1">Gametophyte</tissue>
    </source>
</reference>
<comment type="caution">
    <text evidence="1">The sequence shown here is derived from an EMBL/GenBank/DDBJ whole genome shotgun (WGS) entry which is preliminary data.</text>
</comment>
<accession>A0ACC3BZX6</accession>